<evidence type="ECO:0000313" key="3">
    <source>
        <dbReference type="EMBL" id="MBC2959339.1"/>
    </source>
</evidence>
<feature type="transmembrane region" description="Helical" evidence="2">
    <location>
        <begin position="107"/>
        <end position="130"/>
    </location>
</feature>
<dbReference type="EMBL" id="JACMYC010000001">
    <property type="protein sequence ID" value="MBC2959339.1"/>
    <property type="molecule type" value="Genomic_DNA"/>
</dbReference>
<evidence type="ECO:0000256" key="2">
    <source>
        <dbReference type="SAM" id="Phobius"/>
    </source>
</evidence>
<organism evidence="3 4">
    <name type="scientific">Nocardioides deserti</name>
    <dbReference type="NCBI Taxonomy" id="1588644"/>
    <lineage>
        <taxon>Bacteria</taxon>
        <taxon>Bacillati</taxon>
        <taxon>Actinomycetota</taxon>
        <taxon>Actinomycetes</taxon>
        <taxon>Propionibacteriales</taxon>
        <taxon>Nocardioidaceae</taxon>
        <taxon>Nocardioides</taxon>
    </lineage>
</organism>
<protein>
    <recommendedName>
        <fullName evidence="5">Rhomboid family intramembrane serine protease</fullName>
    </recommendedName>
</protein>
<evidence type="ECO:0000313" key="4">
    <source>
        <dbReference type="Proteomes" id="UP000604001"/>
    </source>
</evidence>
<accession>A0ABR6U4I7</accession>
<reference evidence="3 4" key="1">
    <citation type="submission" date="2020-08" db="EMBL/GenBank/DDBJ databases">
        <title>novel species in genus Nocardioides.</title>
        <authorList>
            <person name="Zhang G."/>
        </authorList>
    </citation>
    <scope>NUCLEOTIDE SEQUENCE [LARGE SCALE GENOMIC DNA]</scope>
    <source>
        <strain evidence="3 4">SC8A-24</strain>
    </source>
</reference>
<evidence type="ECO:0008006" key="5">
    <source>
        <dbReference type="Google" id="ProtNLM"/>
    </source>
</evidence>
<sequence length="158" mass="16694">MGGNVRYPHERASRAALSARHVPPVDADRSTVPGDNRRVTQTTTASRRLGTTVSAAWILPVIAVFVGGGIGDSHRMVGHTALLVLGLGAVAGVLWQLLNRRDLTNRLTFLACCVVVGAAFLALAPSGYLLANSGPGHVLAGTLAGLVLTEQWLRRRKQ</sequence>
<dbReference type="Proteomes" id="UP000604001">
    <property type="component" value="Unassembled WGS sequence"/>
</dbReference>
<comment type="caution">
    <text evidence="3">The sequence shown here is derived from an EMBL/GenBank/DDBJ whole genome shotgun (WGS) entry which is preliminary data.</text>
</comment>
<evidence type="ECO:0000256" key="1">
    <source>
        <dbReference type="SAM" id="MobiDB-lite"/>
    </source>
</evidence>
<gene>
    <name evidence="3" type="ORF">H7344_03390</name>
</gene>
<feature type="transmembrane region" description="Helical" evidence="2">
    <location>
        <begin position="49"/>
        <end position="70"/>
    </location>
</feature>
<keyword evidence="2" id="KW-0812">Transmembrane</keyword>
<proteinExistence type="predicted"/>
<feature type="region of interest" description="Disordered" evidence="1">
    <location>
        <begin position="13"/>
        <end position="45"/>
    </location>
</feature>
<name>A0ABR6U4I7_9ACTN</name>
<keyword evidence="4" id="KW-1185">Reference proteome</keyword>
<keyword evidence="2" id="KW-1133">Transmembrane helix</keyword>
<dbReference type="RefSeq" id="WP_229706761.1">
    <property type="nucleotide sequence ID" value="NZ_BMMR01000001.1"/>
</dbReference>
<feature type="transmembrane region" description="Helical" evidence="2">
    <location>
        <begin position="76"/>
        <end position="95"/>
    </location>
</feature>
<keyword evidence="2" id="KW-0472">Membrane</keyword>